<protein>
    <submittedName>
        <fullName evidence="1">Uncharacterized protein</fullName>
    </submittedName>
</protein>
<dbReference type="Proteomes" id="UP001165363">
    <property type="component" value="Unassembled WGS sequence"/>
</dbReference>
<dbReference type="EMBL" id="JAMGBD010000001">
    <property type="protein sequence ID" value="MCL6683982.1"/>
    <property type="molecule type" value="Genomic_DNA"/>
</dbReference>
<gene>
    <name evidence="1" type="ORF">LZ536_08740</name>
</gene>
<proteinExistence type="predicted"/>
<comment type="caution">
    <text evidence="1">The sequence shown here is derived from an EMBL/GenBank/DDBJ whole genome shotgun (WGS) entry which is preliminary data.</text>
</comment>
<reference evidence="1" key="1">
    <citation type="submission" date="2022-05" db="EMBL/GenBank/DDBJ databases">
        <authorList>
            <person name="Jo J.-H."/>
            <person name="Im W.-T."/>
        </authorList>
    </citation>
    <scope>NUCLEOTIDE SEQUENCE</scope>
    <source>
        <strain evidence="1">SE158</strain>
    </source>
</reference>
<sequence length="122" mass="13405">MPATQRVALVVLLLLASGWYVYGRIHRPPVAVVNGVYRNACCAPVELRDGSMLIDGTPVPFTLENMKFGLTGHPTQNVVVSGNRVSVAGGRTYTVISFSQDRKAFTLCGVSHCKQEFVFYRK</sequence>
<accession>A0ABT0RMV5</accession>
<organism evidence="1 2">
    <name type="scientific">Sphingomonas alba</name>
    <dbReference type="NCBI Taxonomy" id="2908208"/>
    <lineage>
        <taxon>Bacteria</taxon>
        <taxon>Pseudomonadati</taxon>
        <taxon>Pseudomonadota</taxon>
        <taxon>Alphaproteobacteria</taxon>
        <taxon>Sphingomonadales</taxon>
        <taxon>Sphingomonadaceae</taxon>
        <taxon>Sphingomonas</taxon>
    </lineage>
</organism>
<evidence type="ECO:0000313" key="1">
    <source>
        <dbReference type="EMBL" id="MCL6683982.1"/>
    </source>
</evidence>
<dbReference type="RefSeq" id="WP_249848159.1">
    <property type="nucleotide sequence ID" value="NZ_JAMGBD010000001.1"/>
</dbReference>
<evidence type="ECO:0000313" key="2">
    <source>
        <dbReference type="Proteomes" id="UP001165363"/>
    </source>
</evidence>
<name>A0ABT0RMV5_9SPHN</name>
<keyword evidence="2" id="KW-1185">Reference proteome</keyword>